<gene>
    <name evidence="1" type="ORF">KC729_08635</name>
</gene>
<evidence type="ECO:0008006" key="3">
    <source>
        <dbReference type="Google" id="ProtNLM"/>
    </source>
</evidence>
<organism evidence="1 2">
    <name type="scientific">Eiseniibacteriota bacterium</name>
    <dbReference type="NCBI Taxonomy" id="2212470"/>
    <lineage>
        <taxon>Bacteria</taxon>
        <taxon>Candidatus Eiseniibacteriota</taxon>
    </lineage>
</organism>
<evidence type="ECO:0000313" key="2">
    <source>
        <dbReference type="Proteomes" id="UP000697710"/>
    </source>
</evidence>
<sequence length="483" mass="52759">MTWRSGFVVASSLLWAVLLPGCSEDTAPTISAPVWGIISGPDGPAEATIFATGDAGFVRVDTDELGRYELPLPVGKYNVSIGLRSAPVELRLHSDWHFRPRAAGEVPPAIEIFPDTGPIRVDVRLSNVDVTIEGLQDWSDTVMNGRLGRVGYATGEVSRDHLTLHFGFVPEGDYPLILDERVYAPGVTTESEAMLFHVGDGQQEAYGIAMNPPIRVRGMLVDPFGFTTELICRTSIDDRVFSVELDNLGRFETLMWSDTVALAIRARSGEFGLSTAADGRSEPFPLTPGQTIDLPPLTVPGVSIEPTGVAPADAEFWIRNPADERWSNAYSPFVLGPLPVGRYEVGVDARTPCRTVWVPTHCDEGGCDGIPLEISLVAPNPTVELPLIEGARIEGYVTSLERRPDLVGSLLAADTTLCDAEILSYHDGYFGFRGLRPGAYLLRFASRDTVFWYPGVSSEEEAEILEVDQGNARWLEMPWPDVR</sequence>
<dbReference type="AlphaFoldDB" id="A0A956RPU0"/>
<name>A0A956RPU0_UNCEI</name>
<dbReference type="Proteomes" id="UP000697710">
    <property type="component" value="Unassembled WGS sequence"/>
</dbReference>
<proteinExistence type="predicted"/>
<comment type="caution">
    <text evidence="1">The sequence shown here is derived from an EMBL/GenBank/DDBJ whole genome shotgun (WGS) entry which is preliminary data.</text>
</comment>
<protein>
    <recommendedName>
        <fullName evidence="3">Carboxypeptidase regulatory-like domain-containing protein</fullName>
    </recommendedName>
</protein>
<reference evidence="1" key="1">
    <citation type="submission" date="2020-04" db="EMBL/GenBank/DDBJ databases">
        <authorList>
            <person name="Zhang T."/>
        </authorList>
    </citation>
    <scope>NUCLEOTIDE SEQUENCE</scope>
    <source>
        <strain evidence="1">HKST-UBA01</strain>
    </source>
</reference>
<reference evidence="1" key="2">
    <citation type="journal article" date="2021" name="Microbiome">
        <title>Successional dynamics and alternative stable states in a saline activated sludge microbial community over 9 years.</title>
        <authorList>
            <person name="Wang Y."/>
            <person name="Ye J."/>
            <person name="Ju F."/>
            <person name="Liu L."/>
            <person name="Boyd J.A."/>
            <person name="Deng Y."/>
            <person name="Parks D.H."/>
            <person name="Jiang X."/>
            <person name="Yin X."/>
            <person name="Woodcroft B.J."/>
            <person name="Tyson G.W."/>
            <person name="Hugenholtz P."/>
            <person name="Polz M.F."/>
            <person name="Zhang T."/>
        </authorList>
    </citation>
    <scope>NUCLEOTIDE SEQUENCE</scope>
    <source>
        <strain evidence="1">HKST-UBA01</strain>
    </source>
</reference>
<evidence type="ECO:0000313" key="1">
    <source>
        <dbReference type="EMBL" id="MCA9727737.1"/>
    </source>
</evidence>
<accession>A0A956RPU0</accession>
<dbReference type="EMBL" id="JAGQHR010000225">
    <property type="protein sequence ID" value="MCA9727737.1"/>
    <property type="molecule type" value="Genomic_DNA"/>
</dbReference>